<keyword evidence="4" id="KW-1003">Cell membrane</keyword>
<evidence type="ECO:0000256" key="9">
    <source>
        <dbReference type="RuleBase" id="RU363032"/>
    </source>
</evidence>
<sequence>MTPSIENATSADTSPLVYAPRRHPVQLVIGLVVLAFLIFIGNSLLNNKNMQWNVVIGYLFNPHVLHGVVVTLGLTVLCQILAVIIGTIVAVMRLSGSRVMVPMAVGYLWFFRGTPLLVQLIFWYNIAALFPHLVLGIPFTDYYQVLSTNTLISGFTAAILGFSLHESAYMAEIVRAGILSVSSGQKEAALSTGMTEAQAMSRIILPQAMRVIIPPTGNQGINLLKATSLVAFISGGDLLSNVTDIYSVNFAVIPLLVVASLWYLAIVTIATIGQTYLERAVGKGYGSSTVRKQKGNQPDEFGHAKPVEPEAL</sequence>
<feature type="transmembrane region" description="Helical" evidence="9">
    <location>
        <begin position="251"/>
        <end position="273"/>
    </location>
</feature>
<dbReference type="RefSeq" id="WP_243700898.1">
    <property type="nucleotide sequence ID" value="NZ_SMAJ01000008.1"/>
</dbReference>
<dbReference type="PANTHER" id="PTHR30614:SF0">
    <property type="entry name" value="L-CYSTINE TRANSPORT SYSTEM PERMEASE PROTEIN TCYL"/>
    <property type="match status" value="1"/>
</dbReference>
<keyword evidence="8 9" id="KW-0472">Membrane</keyword>
<evidence type="ECO:0000256" key="2">
    <source>
        <dbReference type="ARBA" id="ARBA00010072"/>
    </source>
</evidence>
<evidence type="ECO:0000313" key="13">
    <source>
        <dbReference type="Proteomes" id="UP000295525"/>
    </source>
</evidence>
<comment type="similarity">
    <text evidence="2">Belongs to the binding-protein-dependent transport system permease family. HisMQ subfamily.</text>
</comment>
<dbReference type="SUPFAM" id="SSF161098">
    <property type="entry name" value="MetI-like"/>
    <property type="match status" value="1"/>
</dbReference>
<evidence type="ECO:0000256" key="8">
    <source>
        <dbReference type="ARBA" id="ARBA00023136"/>
    </source>
</evidence>
<protein>
    <submittedName>
        <fullName evidence="12">Amino acid ABC transporter membrane protein (PAAT family)</fullName>
    </submittedName>
</protein>
<feature type="transmembrane region" description="Helical" evidence="9">
    <location>
        <begin position="25"/>
        <end position="45"/>
    </location>
</feature>
<feature type="region of interest" description="Disordered" evidence="10">
    <location>
        <begin position="287"/>
        <end position="312"/>
    </location>
</feature>
<dbReference type="CDD" id="cd06261">
    <property type="entry name" value="TM_PBP2"/>
    <property type="match status" value="1"/>
</dbReference>
<accession>A0A4R3M042</accession>
<dbReference type="AlphaFoldDB" id="A0A4R3M042"/>
<organism evidence="12 13">
    <name type="scientific">Paralcaligenes ureilyticus</name>
    <dbReference type="NCBI Taxonomy" id="627131"/>
    <lineage>
        <taxon>Bacteria</taxon>
        <taxon>Pseudomonadati</taxon>
        <taxon>Pseudomonadota</taxon>
        <taxon>Betaproteobacteria</taxon>
        <taxon>Burkholderiales</taxon>
        <taxon>Alcaligenaceae</taxon>
        <taxon>Paralcaligenes</taxon>
    </lineage>
</organism>
<evidence type="ECO:0000313" key="12">
    <source>
        <dbReference type="EMBL" id="TCT06332.1"/>
    </source>
</evidence>
<evidence type="ECO:0000256" key="4">
    <source>
        <dbReference type="ARBA" id="ARBA00022475"/>
    </source>
</evidence>
<dbReference type="Gene3D" id="1.10.3720.10">
    <property type="entry name" value="MetI-like"/>
    <property type="match status" value="1"/>
</dbReference>
<keyword evidence="13" id="KW-1185">Reference proteome</keyword>
<dbReference type="InterPro" id="IPR010065">
    <property type="entry name" value="AA_ABC_transptr_permease_3TM"/>
</dbReference>
<feature type="compositionally biased region" description="Basic and acidic residues" evidence="10">
    <location>
        <begin position="300"/>
        <end position="312"/>
    </location>
</feature>
<evidence type="ECO:0000259" key="11">
    <source>
        <dbReference type="PROSITE" id="PS50928"/>
    </source>
</evidence>
<dbReference type="GO" id="GO:0006865">
    <property type="term" value="P:amino acid transport"/>
    <property type="evidence" value="ECO:0007669"/>
    <property type="project" value="UniProtKB-KW"/>
</dbReference>
<dbReference type="PANTHER" id="PTHR30614">
    <property type="entry name" value="MEMBRANE COMPONENT OF AMINO ACID ABC TRANSPORTER"/>
    <property type="match status" value="1"/>
</dbReference>
<evidence type="ECO:0000256" key="7">
    <source>
        <dbReference type="ARBA" id="ARBA00022989"/>
    </source>
</evidence>
<evidence type="ECO:0000256" key="6">
    <source>
        <dbReference type="ARBA" id="ARBA00022970"/>
    </source>
</evidence>
<keyword evidence="6" id="KW-0029">Amino-acid transport</keyword>
<feature type="domain" description="ABC transmembrane type-1" evidence="11">
    <location>
        <begin position="68"/>
        <end position="274"/>
    </location>
</feature>
<name>A0A4R3M042_9BURK</name>
<dbReference type="Proteomes" id="UP000295525">
    <property type="component" value="Unassembled WGS sequence"/>
</dbReference>
<dbReference type="Pfam" id="PF00528">
    <property type="entry name" value="BPD_transp_1"/>
    <property type="match status" value="1"/>
</dbReference>
<evidence type="ECO:0000256" key="1">
    <source>
        <dbReference type="ARBA" id="ARBA00004429"/>
    </source>
</evidence>
<dbReference type="EMBL" id="SMAJ01000008">
    <property type="protein sequence ID" value="TCT06332.1"/>
    <property type="molecule type" value="Genomic_DNA"/>
</dbReference>
<evidence type="ECO:0000256" key="5">
    <source>
        <dbReference type="ARBA" id="ARBA00022692"/>
    </source>
</evidence>
<feature type="transmembrane region" description="Helical" evidence="9">
    <location>
        <begin position="146"/>
        <end position="165"/>
    </location>
</feature>
<evidence type="ECO:0000256" key="10">
    <source>
        <dbReference type="SAM" id="MobiDB-lite"/>
    </source>
</evidence>
<reference evidence="12 13" key="1">
    <citation type="submission" date="2019-03" db="EMBL/GenBank/DDBJ databases">
        <title>Genomic Encyclopedia of Type Strains, Phase IV (KMG-IV): sequencing the most valuable type-strain genomes for metagenomic binning, comparative biology and taxonomic classification.</title>
        <authorList>
            <person name="Goeker M."/>
        </authorList>
    </citation>
    <scope>NUCLEOTIDE SEQUENCE [LARGE SCALE GENOMIC DNA]</scope>
    <source>
        <strain evidence="12 13">DSM 24591</strain>
    </source>
</reference>
<comment type="caution">
    <text evidence="12">The sequence shown here is derived from an EMBL/GenBank/DDBJ whole genome shotgun (WGS) entry which is preliminary data.</text>
</comment>
<dbReference type="GO" id="GO:0022857">
    <property type="term" value="F:transmembrane transporter activity"/>
    <property type="evidence" value="ECO:0007669"/>
    <property type="project" value="InterPro"/>
</dbReference>
<dbReference type="GO" id="GO:0043190">
    <property type="term" value="C:ATP-binding cassette (ABC) transporter complex"/>
    <property type="evidence" value="ECO:0007669"/>
    <property type="project" value="InterPro"/>
</dbReference>
<dbReference type="InterPro" id="IPR000515">
    <property type="entry name" value="MetI-like"/>
</dbReference>
<dbReference type="InterPro" id="IPR035906">
    <property type="entry name" value="MetI-like_sf"/>
</dbReference>
<keyword evidence="7 9" id="KW-1133">Transmembrane helix</keyword>
<dbReference type="NCBIfam" id="TIGR01726">
    <property type="entry name" value="HEQRo_perm_3TM"/>
    <property type="match status" value="1"/>
</dbReference>
<gene>
    <name evidence="12" type="ORF">EDC26_10868</name>
</gene>
<keyword evidence="5 9" id="KW-0812">Transmembrane</keyword>
<feature type="transmembrane region" description="Helical" evidence="9">
    <location>
        <begin position="65"/>
        <end position="92"/>
    </location>
</feature>
<dbReference type="PROSITE" id="PS50928">
    <property type="entry name" value="ABC_TM1"/>
    <property type="match status" value="1"/>
</dbReference>
<dbReference type="InterPro" id="IPR043429">
    <property type="entry name" value="ArtM/GltK/GlnP/TcyL/YhdX-like"/>
</dbReference>
<comment type="subcellular location">
    <subcellularLocation>
        <location evidence="1">Cell inner membrane</location>
        <topology evidence="1">Multi-pass membrane protein</topology>
    </subcellularLocation>
    <subcellularLocation>
        <location evidence="9">Cell membrane</location>
        <topology evidence="9">Multi-pass membrane protein</topology>
    </subcellularLocation>
</comment>
<evidence type="ECO:0000256" key="3">
    <source>
        <dbReference type="ARBA" id="ARBA00022448"/>
    </source>
</evidence>
<keyword evidence="3 9" id="KW-0813">Transport</keyword>
<proteinExistence type="inferred from homology"/>
<feature type="transmembrane region" description="Helical" evidence="9">
    <location>
        <begin position="104"/>
        <end position="126"/>
    </location>
</feature>